<name>A0A5R9GAF8_9BACL</name>
<dbReference type="Gene3D" id="3.40.50.720">
    <property type="entry name" value="NAD(P)-binding Rossmann-like Domain"/>
    <property type="match status" value="1"/>
</dbReference>
<organism evidence="5 6">
    <name type="scientific">Paenibacillus antri</name>
    <dbReference type="NCBI Taxonomy" id="2582848"/>
    <lineage>
        <taxon>Bacteria</taxon>
        <taxon>Bacillati</taxon>
        <taxon>Bacillota</taxon>
        <taxon>Bacilli</taxon>
        <taxon>Bacillales</taxon>
        <taxon>Paenibacillaceae</taxon>
        <taxon>Paenibacillus</taxon>
    </lineage>
</organism>
<sequence>MMGTMRYDGKIAVVTGASGGIGGSVAEALHERGAHVVLAARSVDKLNDFAEKLGSRAMAVALDVADEHSVARAFEEIEARFGRVDLLVNNAGFGRFELVADAPADSFESMMNVNYFGTVRCTRAVLPGMLSRREGWIVNVASIAGKTATAKSAGYAATKHAVLGFTNALRQELHGTGIRVMAVNPGPVRTAFFDIADPEGGYVNGVKSMMVTPERVARETLAGLDRGRAEVNVPGWLGAAARLSQALPIGLVNAFSARFLKLK</sequence>
<dbReference type="AlphaFoldDB" id="A0A5R9GAF8"/>
<feature type="domain" description="Ketoreductase" evidence="4">
    <location>
        <begin position="10"/>
        <end position="191"/>
    </location>
</feature>
<dbReference type="PANTHER" id="PTHR44196:SF1">
    <property type="entry name" value="DEHYDROGENASE_REDUCTASE SDR FAMILY MEMBER 7B"/>
    <property type="match status" value="1"/>
</dbReference>
<dbReference type="PANTHER" id="PTHR44196">
    <property type="entry name" value="DEHYDROGENASE/REDUCTASE SDR FAMILY MEMBER 7B"/>
    <property type="match status" value="1"/>
</dbReference>
<dbReference type="PIRSF" id="PIRSF000126">
    <property type="entry name" value="11-beta-HSD1"/>
    <property type="match status" value="1"/>
</dbReference>
<protein>
    <submittedName>
        <fullName evidence="5">SDR family oxidoreductase</fullName>
    </submittedName>
</protein>
<dbReference type="InterPro" id="IPR057326">
    <property type="entry name" value="KR_dom"/>
</dbReference>
<dbReference type="PRINTS" id="PR00081">
    <property type="entry name" value="GDHRDH"/>
</dbReference>
<dbReference type="SMART" id="SM00822">
    <property type="entry name" value="PKS_KR"/>
    <property type="match status" value="1"/>
</dbReference>
<evidence type="ECO:0000259" key="4">
    <source>
        <dbReference type="SMART" id="SM00822"/>
    </source>
</evidence>
<evidence type="ECO:0000256" key="1">
    <source>
        <dbReference type="ARBA" id="ARBA00006484"/>
    </source>
</evidence>
<dbReference type="FunFam" id="3.40.50.720:FF:000047">
    <property type="entry name" value="NADP-dependent L-serine/L-allo-threonine dehydrogenase"/>
    <property type="match status" value="1"/>
</dbReference>
<dbReference type="Pfam" id="PF00106">
    <property type="entry name" value="adh_short"/>
    <property type="match status" value="1"/>
</dbReference>
<reference evidence="5 6" key="1">
    <citation type="submission" date="2019-05" db="EMBL/GenBank/DDBJ databases">
        <authorList>
            <person name="Narsing Rao M.P."/>
            <person name="Li W.J."/>
        </authorList>
    </citation>
    <scope>NUCLEOTIDE SEQUENCE [LARGE SCALE GENOMIC DNA]</scope>
    <source>
        <strain evidence="5 6">SYSU_K30003</strain>
    </source>
</reference>
<dbReference type="OrthoDB" id="9793345at2"/>
<gene>
    <name evidence="5" type="ORF">FE782_04005</name>
</gene>
<proteinExistence type="inferred from homology"/>
<dbReference type="GO" id="GO:0016616">
    <property type="term" value="F:oxidoreductase activity, acting on the CH-OH group of donors, NAD or NADP as acceptor"/>
    <property type="evidence" value="ECO:0007669"/>
    <property type="project" value="UniProtKB-ARBA"/>
</dbReference>
<comment type="caution">
    <text evidence="5">The sequence shown here is derived from an EMBL/GenBank/DDBJ whole genome shotgun (WGS) entry which is preliminary data.</text>
</comment>
<keyword evidence="2" id="KW-0560">Oxidoreductase</keyword>
<evidence type="ECO:0000313" key="6">
    <source>
        <dbReference type="Proteomes" id="UP000309676"/>
    </source>
</evidence>
<keyword evidence="6" id="KW-1185">Reference proteome</keyword>
<dbReference type="PROSITE" id="PS00061">
    <property type="entry name" value="ADH_SHORT"/>
    <property type="match status" value="1"/>
</dbReference>
<comment type="similarity">
    <text evidence="1 3">Belongs to the short-chain dehydrogenases/reductases (SDR) family.</text>
</comment>
<dbReference type="RefSeq" id="WP_138192741.1">
    <property type="nucleotide sequence ID" value="NZ_VCIW01000002.1"/>
</dbReference>
<dbReference type="InterPro" id="IPR002347">
    <property type="entry name" value="SDR_fam"/>
</dbReference>
<dbReference type="SUPFAM" id="SSF51735">
    <property type="entry name" value="NAD(P)-binding Rossmann-fold domains"/>
    <property type="match status" value="1"/>
</dbReference>
<dbReference type="Proteomes" id="UP000309676">
    <property type="component" value="Unassembled WGS sequence"/>
</dbReference>
<evidence type="ECO:0000256" key="3">
    <source>
        <dbReference type="RuleBase" id="RU000363"/>
    </source>
</evidence>
<dbReference type="EMBL" id="VCIW01000002">
    <property type="protein sequence ID" value="TLS53442.1"/>
    <property type="molecule type" value="Genomic_DNA"/>
</dbReference>
<evidence type="ECO:0000313" key="5">
    <source>
        <dbReference type="EMBL" id="TLS53442.1"/>
    </source>
</evidence>
<dbReference type="InterPro" id="IPR020904">
    <property type="entry name" value="Sc_DH/Rdtase_CS"/>
</dbReference>
<accession>A0A5R9GAF8</accession>
<evidence type="ECO:0000256" key="2">
    <source>
        <dbReference type="ARBA" id="ARBA00023002"/>
    </source>
</evidence>
<dbReference type="PRINTS" id="PR00080">
    <property type="entry name" value="SDRFAMILY"/>
</dbReference>
<dbReference type="GO" id="GO:0016020">
    <property type="term" value="C:membrane"/>
    <property type="evidence" value="ECO:0007669"/>
    <property type="project" value="TreeGrafter"/>
</dbReference>
<dbReference type="InterPro" id="IPR036291">
    <property type="entry name" value="NAD(P)-bd_dom_sf"/>
</dbReference>